<feature type="domain" description="PPM-type phosphatase" evidence="1">
    <location>
        <begin position="30"/>
        <end position="218"/>
    </location>
</feature>
<dbReference type="Proteomes" id="UP000006556">
    <property type="component" value="Chromosome"/>
</dbReference>
<organism evidence="2 3">
    <name type="scientific">Pelotomaculum thermopropionicum (strain DSM 13744 / JCM 10971 / SI)</name>
    <dbReference type="NCBI Taxonomy" id="370438"/>
    <lineage>
        <taxon>Bacteria</taxon>
        <taxon>Bacillati</taxon>
        <taxon>Bacillota</taxon>
        <taxon>Clostridia</taxon>
        <taxon>Eubacteriales</taxon>
        <taxon>Desulfotomaculaceae</taxon>
        <taxon>Pelotomaculum</taxon>
    </lineage>
</organism>
<dbReference type="HOGENOM" id="CLU_703441_0_0_9"/>
<evidence type="ECO:0000259" key="1">
    <source>
        <dbReference type="Pfam" id="PF07228"/>
    </source>
</evidence>
<dbReference type="KEGG" id="pth:PTH_0029"/>
<protein>
    <submittedName>
        <fullName evidence="2">Sigma factor PP2C-like phosphatase</fullName>
    </submittedName>
</protein>
<dbReference type="Gene3D" id="3.60.40.10">
    <property type="entry name" value="PPM-type phosphatase domain"/>
    <property type="match status" value="1"/>
</dbReference>
<dbReference type="PANTHER" id="PTHR35801">
    <property type="entry name" value="PHOSPHOSERINE PHOSPHATASE RSBX"/>
    <property type="match status" value="1"/>
</dbReference>
<dbReference type="SUPFAM" id="SSF81606">
    <property type="entry name" value="PP2C-like"/>
    <property type="match status" value="1"/>
</dbReference>
<dbReference type="eggNOG" id="COG2208">
    <property type="taxonomic scope" value="Bacteria"/>
</dbReference>
<dbReference type="InterPro" id="IPR001932">
    <property type="entry name" value="PPM-type_phosphatase-like_dom"/>
</dbReference>
<reference evidence="3" key="1">
    <citation type="journal article" date="2008" name="Genome Res.">
        <title>The genome of Pelotomaculum thermopropionicum reveals niche-associated evolution in anaerobic microbiota.</title>
        <authorList>
            <person name="Kosaka T."/>
            <person name="Kato S."/>
            <person name="Shimoyama T."/>
            <person name="Ishii S."/>
            <person name="Abe T."/>
            <person name="Watanabe K."/>
        </authorList>
    </citation>
    <scope>NUCLEOTIDE SEQUENCE [LARGE SCALE GENOMIC DNA]</scope>
    <source>
        <strain evidence="3">DSM 13744 / JCM 10971 / SI</strain>
    </source>
</reference>
<dbReference type="PANTHER" id="PTHR35801:SF1">
    <property type="entry name" value="PHOSPHOSERINE PHOSPHATASE RSBX"/>
    <property type="match status" value="1"/>
</dbReference>
<evidence type="ECO:0000313" key="3">
    <source>
        <dbReference type="Proteomes" id="UP000006556"/>
    </source>
</evidence>
<dbReference type="InterPro" id="IPR039248">
    <property type="entry name" value="Ptase_RsbX"/>
</dbReference>
<dbReference type="AlphaFoldDB" id="A5D6C1"/>
<dbReference type="STRING" id="370438.PTH_0029"/>
<gene>
    <name evidence="2" type="ordered locus">PTH_0029</name>
</gene>
<accession>A5D6C1</accession>
<name>A5D6C1_PELTS</name>
<sequence>MPFYLDIGYSQLNKKGEELCGDSVEILRSEKSTVIVLSDGLGSGVKANILSRITAKTAATMLKMGCLIDEVIETMAETLPVCNVRHLAYSTFSIVQIFNDGRAYLAEFDNPPAYLGYENEILPLKREERTVRDKQVKETLLDLMPGNWIVLISDGVLHAGLGNVLNFGWGDRQLGRFIKETAGQNLEANDWAETITEKCNELYGGLPGDDVSVVVIKIRDTRKLTVLVGPPRSRADDRKAVGSLIRTEGRKVVCGGSTSNMVSRILLKELVIDMSSFSEDVPPTGTIEGIDLVTEGAITLYHALEMLKKGVKLRSLAGAKDGASLLLAEFLRADKVHFIVGLAVNQAQHYPGFPPACLLKNQTVRDIAEILKSMGKEVTIEYL</sequence>
<evidence type="ECO:0000313" key="2">
    <source>
        <dbReference type="EMBL" id="BAF58210.1"/>
    </source>
</evidence>
<keyword evidence="3" id="KW-1185">Reference proteome</keyword>
<dbReference type="Pfam" id="PF07228">
    <property type="entry name" value="SpoIIE"/>
    <property type="match status" value="1"/>
</dbReference>
<proteinExistence type="predicted"/>
<dbReference type="InterPro" id="IPR036457">
    <property type="entry name" value="PPM-type-like_dom_sf"/>
</dbReference>
<dbReference type="EMBL" id="AP009389">
    <property type="protein sequence ID" value="BAF58210.1"/>
    <property type="molecule type" value="Genomic_DNA"/>
</dbReference>